<evidence type="ECO:0000259" key="5">
    <source>
        <dbReference type="Pfam" id="PF00150"/>
    </source>
</evidence>
<accession>A0ABS6DG02</accession>
<dbReference type="InterPro" id="IPR050386">
    <property type="entry name" value="Glycosyl_hydrolase_5"/>
</dbReference>
<gene>
    <name evidence="6" type="ORF">KC222_08920</name>
</gene>
<evidence type="ECO:0000256" key="4">
    <source>
        <dbReference type="SAM" id="SignalP"/>
    </source>
</evidence>
<organism evidence="6 7">
    <name type="scientific">Cedecea davisae</name>
    <dbReference type="NCBI Taxonomy" id="158484"/>
    <lineage>
        <taxon>Bacteria</taxon>
        <taxon>Pseudomonadati</taxon>
        <taxon>Pseudomonadota</taxon>
        <taxon>Gammaproteobacteria</taxon>
        <taxon>Enterobacterales</taxon>
        <taxon>Enterobacteriaceae</taxon>
        <taxon>Cedecea</taxon>
    </lineage>
</organism>
<evidence type="ECO:0000256" key="2">
    <source>
        <dbReference type="ARBA" id="ARBA00022801"/>
    </source>
</evidence>
<keyword evidence="2" id="KW-0378">Hydrolase</keyword>
<comment type="caution">
    <text evidence="6">The sequence shown here is derived from an EMBL/GenBank/DDBJ whole genome shotgun (WGS) entry which is preliminary data.</text>
</comment>
<protein>
    <submittedName>
        <fullName evidence="6">Cellulase family glycosylhydrolase</fullName>
    </submittedName>
</protein>
<keyword evidence="1 4" id="KW-0732">Signal</keyword>
<evidence type="ECO:0000313" key="7">
    <source>
        <dbReference type="Proteomes" id="UP000686327"/>
    </source>
</evidence>
<dbReference type="Proteomes" id="UP000686327">
    <property type="component" value="Unassembled WGS sequence"/>
</dbReference>
<dbReference type="PANTHER" id="PTHR31297:SF17">
    <property type="entry name" value="ENDOGLUCANASE"/>
    <property type="match status" value="1"/>
</dbReference>
<keyword evidence="3" id="KW-0326">Glycosidase</keyword>
<feature type="signal peptide" evidence="4">
    <location>
        <begin position="1"/>
        <end position="19"/>
    </location>
</feature>
<feature type="domain" description="Glycoside hydrolase family 5" evidence="5">
    <location>
        <begin position="58"/>
        <end position="273"/>
    </location>
</feature>
<evidence type="ECO:0000256" key="1">
    <source>
        <dbReference type="ARBA" id="ARBA00022729"/>
    </source>
</evidence>
<dbReference type="Pfam" id="PF00150">
    <property type="entry name" value="Cellulase"/>
    <property type="match status" value="1"/>
</dbReference>
<dbReference type="InterPro" id="IPR001547">
    <property type="entry name" value="Glyco_hydro_5"/>
</dbReference>
<dbReference type="EMBL" id="JAGRYU010000012">
    <property type="protein sequence ID" value="MBU4682132.1"/>
    <property type="molecule type" value="Genomic_DNA"/>
</dbReference>
<feature type="chain" id="PRO_5046072008" evidence="4">
    <location>
        <begin position="20"/>
        <end position="317"/>
    </location>
</feature>
<evidence type="ECO:0000256" key="3">
    <source>
        <dbReference type="ARBA" id="ARBA00023295"/>
    </source>
</evidence>
<evidence type="ECO:0000313" key="6">
    <source>
        <dbReference type="EMBL" id="MBU4682132.1"/>
    </source>
</evidence>
<keyword evidence="7" id="KW-1185">Reference proteome</keyword>
<sequence length="317" mass="35201">MLKPILALVALSFCAGSFAAQTEALPPSWTSQLGVGMNVDWAITERGIREFDPLAVRDFQQRGFGHVRIRVAGPMTHQKLVHLRRIVDACEQYNIVPVISYRAAELKAKPNAENATDIVEWWTTVARFFGKNDDSLVFDIIGQPEEKLSANPQLLNQVYDKTVKAIHKISPQRHIFVAPRYHGSPEALAALKIPESHHGLVMADWHLMPSGPHALNGKSQWTTGTDAEKAAIHSRIEAASRWQQKTGHLSWVGNWSVGSKLPVDQQVAMATFVACELQKAQIPYAVSGDEKFYDGEEGAWRPDMAPVLDAILKPQCQ</sequence>
<dbReference type="PANTHER" id="PTHR31297">
    <property type="entry name" value="GLUCAN ENDO-1,6-BETA-GLUCOSIDASE B"/>
    <property type="match status" value="1"/>
</dbReference>
<reference evidence="7" key="1">
    <citation type="submission" date="2023-07" db="EMBL/GenBank/DDBJ databases">
        <title>Cedecea davisae an AmpC producer and its therapeutic implications.</title>
        <authorList>
            <person name="Notter J."/>
        </authorList>
    </citation>
    <scope>NUCLEOTIDE SEQUENCE [LARGE SCALE GENOMIC DNA]</scope>
    <source>
        <strain evidence="7">1</strain>
    </source>
</reference>
<name>A0ABS6DG02_9ENTR</name>
<proteinExistence type="predicted"/>